<reference evidence="2 3" key="1">
    <citation type="journal article" date="2016" name="Nat. Commun.">
        <title>Thousands of microbial genomes shed light on interconnected biogeochemical processes in an aquifer system.</title>
        <authorList>
            <person name="Anantharaman K."/>
            <person name="Brown C.T."/>
            <person name="Hug L.A."/>
            <person name="Sharon I."/>
            <person name="Castelle C.J."/>
            <person name="Probst A.J."/>
            <person name="Thomas B.C."/>
            <person name="Singh A."/>
            <person name="Wilkins M.J."/>
            <person name="Karaoz U."/>
            <person name="Brodie E.L."/>
            <person name="Williams K.H."/>
            <person name="Hubbard S.S."/>
            <person name="Banfield J.F."/>
        </authorList>
    </citation>
    <scope>NUCLEOTIDE SEQUENCE [LARGE SCALE GENOMIC DNA]</scope>
    <source>
        <strain evidence="3">RIFCSPLOWO2_12_FULL_64_10</strain>
    </source>
</reference>
<comment type="caution">
    <text evidence="2">The sequence shown here is derived from an EMBL/GenBank/DDBJ whole genome shotgun (WGS) entry which is preliminary data.</text>
</comment>
<dbReference type="InterPro" id="IPR011659">
    <property type="entry name" value="WD40"/>
</dbReference>
<dbReference type="Gene3D" id="2.120.10.30">
    <property type="entry name" value="TolB, C-terminal domain"/>
    <property type="match status" value="2"/>
</dbReference>
<name>A0A1F6CNM8_HANXR</name>
<dbReference type="InterPro" id="IPR011042">
    <property type="entry name" value="6-blade_b-propeller_TolB-like"/>
</dbReference>
<evidence type="ECO:0000313" key="3">
    <source>
        <dbReference type="Proteomes" id="UP000178606"/>
    </source>
</evidence>
<accession>A0A1F6CNM8</accession>
<gene>
    <name evidence="2" type="ORF">A3F84_02475</name>
</gene>
<sequence>MKRLAILSVALLLLRCGVQPERVLSGEERARYLQEIGIEKILMTDGSEEGRHLYVLDNKATRARRLTTTPAVRVGIWSPDGSRIAYTEGNSLNVMNEDGTGSQRLYPSSGPVILSFKWAPDGSRIAFRVGPPSGTVYTIRPDGTGLTTVEAPWVPTSADFNNPGEVAWSPDGRALAYEARYGGDTVPQVYLIGADGTGRRRLTGTAGAARNPSWSPDGRRIAFDADTRPYTISADGTDLRQLATAFAIAPVWSPMGQALVYRTLSGSIGVMNPDGSGRRQIVGLASGESTLFKSWAPDGSRIAFVGLFRNVLSLFVVKASGDDLRSLVDDVGSFDVRWGR</sequence>
<dbReference type="Pfam" id="PF07676">
    <property type="entry name" value="PD40"/>
    <property type="match status" value="4"/>
</dbReference>
<dbReference type="PANTHER" id="PTHR36842:SF1">
    <property type="entry name" value="PROTEIN TOLB"/>
    <property type="match status" value="1"/>
</dbReference>
<dbReference type="SUPFAM" id="SSF82171">
    <property type="entry name" value="DPP6 N-terminal domain-like"/>
    <property type="match status" value="1"/>
</dbReference>
<dbReference type="AlphaFoldDB" id="A0A1F6CNM8"/>
<dbReference type="EMBL" id="MFKF01000204">
    <property type="protein sequence ID" value="OGG50601.1"/>
    <property type="molecule type" value="Genomic_DNA"/>
</dbReference>
<proteinExistence type="inferred from homology"/>
<comment type="similarity">
    <text evidence="1">Belongs to the TolB family.</text>
</comment>
<evidence type="ECO:0000256" key="1">
    <source>
        <dbReference type="ARBA" id="ARBA00009820"/>
    </source>
</evidence>
<dbReference type="Proteomes" id="UP000178606">
    <property type="component" value="Unassembled WGS sequence"/>
</dbReference>
<dbReference type="PANTHER" id="PTHR36842">
    <property type="entry name" value="PROTEIN TOLB HOMOLOG"/>
    <property type="match status" value="1"/>
</dbReference>
<evidence type="ECO:0000313" key="2">
    <source>
        <dbReference type="EMBL" id="OGG50601.1"/>
    </source>
</evidence>
<evidence type="ECO:0008006" key="4">
    <source>
        <dbReference type="Google" id="ProtNLM"/>
    </source>
</evidence>
<organism evidence="2 3">
    <name type="scientific">Handelsmanbacteria sp. (strain RIFCSPLOWO2_12_FULL_64_10)</name>
    <dbReference type="NCBI Taxonomy" id="1817868"/>
    <lineage>
        <taxon>Bacteria</taxon>
        <taxon>Candidatus Handelsmaniibacteriota</taxon>
    </lineage>
</organism>
<protein>
    <recommendedName>
        <fullName evidence="4">Dipeptidylpeptidase IV N-terminal domain-containing protein</fullName>
    </recommendedName>
</protein>